<accession>A0A448WND1</accession>
<dbReference type="OrthoDB" id="6084525at2759"/>
<dbReference type="AlphaFoldDB" id="A0A448WND1"/>
<evidence type="ECO:0000256" key="1">
    <source>
        <dbReference type="SAM" id="MobiDB-lite"/>
    </source>
</evidence>
<dbReference type="EMBL" id="CAAALY010026975">
    <property type="protein sequence ID" value="VEL16056.1"/>
    <property type="molecule type" value="Genomic_DNA"/>
</dbReference>
<evidence type="ECO:0000313" key="3">
    <source>
        <dbReference type="EMBL" id="VEL16056.1"/>
    </source>
</evidence>
<proteinExistence type="predicted"/>
<sequence length="368" mass="39051">MICCLPAFLVIIAFFVALIILLGLSHAHDDITELLRDSRLLPIFVVLSCILFLSCFGSFPMLFQLMRSLLLAPTRHLKSAAATLSGRKVSGRRRLVACLQRFFFACFSCRDEHAQRNKPKLASGRSSSIWWSSLTPGLSGGFTGFGSTPEDAECARLKARLEAGLAEACDGGRRRPMTEAGDHEDADGNGDVTDVCMTTLTSGLVDAETPLVGLELGTGMAGCPAGPLGPAGAGSVGPDGGVGGRSGELGAPAAGLLKSPSVKSLVAKATKASRAVLATSTADMLARQEFSKACALLNTFDRYLNVEQTRVVFCVDATETNQREKLATLIYQVHSFILAEPDAPVAVVIACNFKVGCRRLLSTFDYVL</sequence>
<dbReference type="Proteomes" id="UP000784294">
    <property type="component" value="Unassembled WGS sequence"/>
</dbReference>
<evidence type="ECO:0000313" key="4">
    <source>
        <dbReference type="Proteomes" id="UP000784294"/>
    </source>
</evidence>
<feature type="transmembrane region" description="Helical" evidence="2">
    <location>
        <begin position="43"/>
        <end position="63"/>
    </location>
</feature>
<protein>
    <submittedName>
        <fullName evidence="3">Uncharacterized protein</fullName>
    </submittedName>
</protein>
<reference evidence="3" key="1">
    <citation type="submission" date="2018-11" db="EMBL/GenBank/DDBJ databases">
        <authorList>
            <consortium name="Pathogen Informatics"/>
        </authorList>
    </citation>
    <scope>NUCLEOTIDE SEQUENCE</scope>
</reference>
<name>A0A448WND1_9PLAT</name>
<keyword evidence="2" id="KW-0472">Membrane</keyword>
<organism evidence="3 4">
    <name type="scientific">Protopolystoma xenopodis</name>
    <dbReference type="NCBI Taxonomy" id="117903"/>
    <lineage>
        <taxon>Eukaryota</taxon>
        <taxon>Metazoa</taxon>
        <taxon>Spiralia</taxon>
        <taxon>Lophotrochozoa</taxon>
        <taxon>Platyhelminthes</taxon>
        <taxon>Monogenea</taxon>
        <taxon>Polyopisthocotylea</taxon>
        <taxon>Polystomatidea</taxon>
        <taxon>Polystomatidae</taxon>
        <taxon>Protopolystoma</taxon>
    </lineage>
</organism>
<gene>
    <name evidence="3" type="ORF">PXEA_LOCUS9496</name>
</gene>
<feature type="region of interest" description="Disordered" evidence="1">
    <location>
        <begin position="171"/>
        <end position="190"/>
    </location>
</feature>
<comment type="caution">
    <text evidence="3">The sequence shown here is derived from an EMBL/GenBank/DDBJ whole genome shotgun (WGS) entry which is preliminary data.</text>
</comment>
<evidence type="ECO:0000256" key="2">
    <source>
        <dbReference type="SAM" id="Phobius"/>
    </source>
</evidence>
<keyword evidence="2" id="KW-1133">Transmembrane helix</keyword>
<keyword evidence="4" id="KW-1185">Reference proteome</keyword>
<feature type="compositionally biased region" description="Basic and acidic residues" evidence="1">
    <location>
        <begin position="171"/>
        <end position="183"/>
    </location>
</feature>
<keyword evidence="2" id="KW-0812">Transmembrane</keyword>